<sequence>MDSLPSTSKTNKRKTTNDHTNKNQSTETYRPLTISEIEKKAISYMEGDSDGSIDYFNDSGSEWDGDSEESSHRLGEKVVMELCDKYLDAGRTVVTENYYTGVPLAIRLLDRGTHFLGTLRRNRQGLPVEITMAKLKKEEIVGKESEAGFVVGKWMVKREVCFLSIKHGIEMKSTALAVFELLLNTSVVNAWIIWKNLSKKTMQITEFREQLILGLVGILAVSNIQGIPKNINW</sequence>
<protein>
    <submittedName>
        <fullName evidence="1">Piggybac transposable element-derived protein 4</fullName>
    </submittedName>
</protein>
<accession>A0ACB9SNA5</accession>
<reference evidence="1" key="1">
    <citation type="submission" date="2022-04" db="EMBL/GenBank/DDBJ databases">
        <title>Chromosome-scale genome assembly of Holotrichia oblita Faldermann.</title>
        <authorList>
            <person name="Rongchong L."/>
        </authorList>
    </citation>
    <scope>NUCLEOTIDE SEQUENCE</scope>
    <source>
        <strain evidence="1">81SQS9</strain>
    </source>
</reference>
<name>A0ACB9SNA5_HOLOL</name>
<dbReference type="EMBL" id="CM043023">
    <property type="protein sequence ID" value="KAI4455237.1"/>
    <property type="molecule type" value="Genomic_DNA"/>
</dbReference>
<proteinExistence type="predicted"/>
<comment type="caution">
    <text evidence="1">The sequence shown here is derived from an EMBL/GenBank/DDBJ whole genome shotgun (WGS) entry which is preliminary data.</text>
</comment>
<gene>
    <name evidence="1" type="ORF">MML48_9g00013032</name>
</gene>
<evidence type="ECO:0000313" key="2">
    <source>
        <dbReference type="Proteomes" id="UP001056778"/>
    </source>
</evidence>
<organism evidence="1 2">
    <name type="scientific">Holotrichia oblita</name>
    <name type="common">Chafer beetle</name>
    <dbReference type="NCBI Taxonomy" id="644536"/>
    <lineage>
        <taxon>Eukaryota</taxon>
        <taxon>Metazoa</taxon>
        <taxon>Ecdysozoa</taxon>
        <taxon>Arthropoda</taxon>
        <taxon>Hexapoda</taxon>
        <taxon>Insecta</taxon>
        <taxon>Pterygota</taxon>
        <taxon>Neoptera</taxon>
        <taxon>Endopterygota</taxon>
        <taxon>Coleoptera</taxon>
        <taxon>Polyphaga</taxon>
        <taxon>Scarabaeiformia</taxon>
        <taxon>Scarabaeidae</taxon>
        <taxon>Melolonthinae</taxon>
        <taxon>Holotrichia</taxon>
    </lineage>
</organism>
<dbReference type="Proteomes" id="UP001056778">
    <property type="component" value="Chromosome 9"/>
</dbReference>
<evidence type="ECO:0000313" key="1">
    <source>
        <dbReference type="EMBL" id="KAI4455237.1"/>
    </source>
</evidence>
<keyword evidence="2" id="KW-1185">Reference proteome</keyword>